<evidence type="ECO:0000259" key="21">
    <source>
        <dbReference type="PROSITE" id="PS50835"/>
    </source>
</evidence>
<dbReference type="InterPro" id="IPR036179">
    <property type="entry name" value="Ig-like_dom_sf"/>
</dbReference>
<dbReference type="InterPro" id="IPR057774">
    <property type="entry name" value="D8C_UMOD/GP2/OIT3-like"/>
</dbReference>
<evidence type="ECO:0000259" key="16">
    <source>
        <dbReference type="PROSITE" id="PS50026"/>
    </source>
</evidence>
<dbReference type="InterPro" id="IPR000832">
    <property type="entry name" value="GPCR_2_secretin-like"/>
</dbReference>
<dbReference type="InterPro" id="IPR032471">
    <property type="entry name" value="AGRL2-4_GAIN_subdom_A"/>
</dbReference>
<name>K1RZC1_MAGGI</name>
<keyword evidence="13" id="KW-0807">Transducer</keyword>
<dbReference type="SUPFAM" id="SSF111418">
    <property type="entry name" value="Hormone receptor domain"/>
    <property type="match status" value="1"/>
</dbReference>
<keyword evidence="7" id="KW-1133">Transmembrane helix</keyword>
<dbReference type="GO" id="GO:0004930">
    <property type="term" value="F:G protein-coupled receptor activity"/>
    <property type="evidence" value="ECO:0007669"/>
    <property type="project" value="UniProtKB-KW"/>
</dbReference>
<dbReference type="InterPro" id="IPR001190">
    <property type="entry name" value="SRCR"/>
</dbReference>
<evidence type="ECO:0000256" key="8">
    <source>
        <dbReference type="ARBA" id="ARBA00023040"/>
    </source>
</evidence>
<dbReference type="PANTHER" id="PTHR12011:SF347">
    <property type="entry name" value="FI21270P1-RELATED"/>
    <property type="match status" value="1"/>
</dbReference>
<evidence type="ECO:0000256" key="14">
    <source>
        <dbReference type="PROSITE-ProRule" id="PRU00076"/>
    </source>
</evidence>
<dbReference type="SUPFAM" id="SSF81321">
    <property type="entry name" value="Family A G protein-coupled receptor-like"/>
    <property type="match status" value="1"/>
</dbReference>
<evidence type="ECO:0000256" key="5">
    <source>
        <dbReference type="ARBA" id="ARBA00022729"/>
    </source>
</evidence>
<dbReference type="FunFam" id="3.10.250.10:FF:000011">
    <property type="entry name" value="Scavenger receptor class A member 5"/>
    <property type="match status" value="1"/>
</dbReference>
<evidence type="ECO:0000256" key="4">
    <source>
        <dbReference type="ARBA" id="ARBA00022692"/>
    </source>
</evidence>
<dbReference type="InterPro" id="IPR009030">
    <property type="entry name" value="Growth_fac_rcpt_cys_sf"/>
</dbReference>
<dbReference type="PROSITE" id="PS50261">
    <property type="entry name" value="G_PROTEIN_RECEP_F2_4"/>
    <property type="match status" value="1"/>
</dbReference>
<dbReference type="InterPro" id="IPR036772">
    <property type="entry name" value="SRCR-like_dom_sf"/>
</dbReference>
<dbReference type="Pfam" id="PF13927">
    <property type="entry name" value="Ig_3"/>
    <property type="match status" value="1"/>
</dbReference>
<keyword evidence="9" id="KW-0472">Membrane</keyword>
<dbReference type="SMART" id="SM00303">
    <property type="entry name" value="GPS"/>
    <property type="match status" value="2"/>
</dbReference>
<dbReference type="Gene3D" id="3.10.250.10">
    <property type="entry name" value="SRCR-like domain"/>
    <property type="match status" value="1"/>
</dbReference>
<dbReference type="SMART" id="SM00008">
    <property type="entry name" value="HormR"/>
    <property type="match status" value="1"/>
</dbReference>
<dbReference type="CDD" id="cd15040">
    <property type="entry name" value="7tmB2_Adhesion"/>
    <property type="match status" value="1"/>
</dbReference>
<dbReference type="InterPro" id="IPR000742">
    <property type="entry name" value="EGF"/>
</dbReference>
<dbReference type="Pfam" id="PF23283">
    <property type="entry name" value="D8C_UMOD"/>
    <property type="match status" value="1"/>
</dbReference>
<dbReference type="Pfam" id="PF01825">
    <property type="entry name" value="GPS"/>
    <property type="match status" value="2"/>
</dbReference>
<keyword evidence="8" id="KW-0297">G-protein coupled receptor</keyword>
<keyword evidence="4" id="KW-0812">Transmembrane</keyword>
<evidence type="ECO:0000256" key="9">
    <source>
        <dbReference type="ARBA" id="ARBA00023136"/>
    </source>
</evidence>
<dbReference type="Pfam" id="PF00530">
    <property type="entry name" value="SRCR"/>
    <property type="match status" value="1"/>
</dbReference>
<dbReference type="InterPro" id="IPR000203">
    <property type="entry name" value="GPS"/>
</dbReference>
<keyword evidence="3" id="KW-1003">Cell membrane</keyword>
<keyword evidence="12" id="KW-0325">Glycoprotein</keyword>
<dbReference type="GO" id="GO:0007166">
    <property type="term" value="P:cell surface receptor signaling pathway"/>
    <property type="evidence" value="ECO:0007669"/>
    <property type="project" value="InterPro"/>
</dbReference>
<reference evidence="22" key="1">
    <citation type="journal article" date="2012" name="Nature">
        <title>The oyster genome reveals stress adaptation and complexity of shell formation.</title>
        <authorList>
            <person name="Zhang G."/>
            <person name="Fang X."/>
            <person name="Guo X."/>
            <person name="Li L."/>
            <person name="Luo R."/>
            <person name="Xu F."/>
            <person name="Yang P."/>
            <person name="Zhang L."/>
            <person name="Wang X."/>
            <person name="Qi H."/>
            <person name="Xiong Z."/>
            <person name="Que H."/>
            <person name="Xie Y."/>
            <person name="Holland P.W."/>
            <person name="Paps J."/>
            <person name="Zhu Y."/>
            <person name="Wu F."/>
            <person name="Chen Y."/>
            <person name="Wang J."/>
            <person name="Peng C."/>
            <person name="Meng J."/>
            <person name="Yang L."/>
            <person name="Liu J."/>
            <person name="Wen B."/>
            <person name="Zhang N."/>
            <person name="Huang Z."/>
            <person name="Zhu Q."/>
            <person name="Feng Y."/>
            <person name="Mount A."/>
            <person name="Hedgecock D."/>
            <person name="Xu Z."/>
            <person name="Liu Y."/>
            <person name="Domazet-Loso T."/>
            <person name="Du Y."/>
            <person name="Sun X."/>
            <person name="Zhang S."/>
            <person name="Liu B."/>
            <person name="Cheng P."/>
            <person name="Jiang X."/>
            <person name="Li J."/>
            <person name="Fan D."/>
            <person name="Wang W."/>
            <person name="Fu W."/>
            <person name="Wang T."/>
            <person name="Wang B."/>
            <person name="Zhang J."/>
            <person name="Peng Z."/>
            <person name="Li Y."/>
            <person name="Li N."/>
            <person name="Wang J."/>
            <person name="Chen M."/>
            <person name="He Y."/>
            <person name="Tan F."/>
            <person name="Song X."/>
            <person name="Zheng Q."/>
            <person name="Huang R."/>
            <person name="Yang H."/>
            <person name="Du X."/>
            <person name="Chen L."/>
            <person name="Yang M."/>
            <person name="Gaffney P.M."/>
            <person name="Wang S."/>
            <person name="Luo L."/>
            <person name="She Z."/>
            <person name="Ming Y."/>
            <person name="Huang W."/>
            <person name="Zhang S."/>
            <person name="Huang B."/>
            <person name="Zhang Y."/>
            <person name="Qu T."/>
            <person name="Ni P."/>
            <person name="Miao G."/>
            <person name="Wang J."/>
            <person name="Wang Q."/>
            <person name="Steinberg C.E."/>
            <person name="Wang H."/>
            <person name="Li N."/>
            <person name="Qian L."/>
            <person name="Zhang G."/>
            <person name="Li Y."/>
            <person name="Yang H."/>
            <person name="Liu X."/>
            <person name="Wang J."/>
            <person name="Yin Y."/>
            <person name="Wang J."/>
        </authorList>
    </citation>
    <scope>NUCLEOTIDE SEQUENCE [LARGE SCALE GENOMIC DNA]</scope>
    <source>
        <strain evidence="22">05x7-T-G4-1.051#20</strain>
    </source>
</reference>
<proteinExistence type="inferred from homology"/>
<dbReference type="Gene3D" id="2.60.40.10">
    <property type="entry name" value="Immunoglobulins"/>
    <property type="match status" value="1"/>
</dbReference>
<feature type="domain" description="SRCR" evidence="20">
    <location>
        <begin position="1506"/>
        <end position="1607"/>
    </location>
</feature>
<evidence type="ECO:0000259" key="19">
    <source>
        <dbReference type="PROSITE" id="PS50261"/>
    </source>
</evidence>
<dbReference type="Gene3D" id="2.10.50.10">
    <property type="entry name" value="Tumor Necrosis Factor Receptor, subunit A, domain 2"/>
    <property type="match status" value="1"/>
</dbReference>
<dbReference type="GO" id="GO:0005886">
    <property type="term" value="C:plasma membrane"/>
    <property type="evidence" value="ECO:0007669"/>
    <property type="project" value="UniProtKB-SubCell"/>
</dbReference>
<feature type="domain" description="G-protein coupled receptors family 2 profile 1" evidence="18">
    <location>
        <begin position="785"/>
        <end position="869"/>
    </location>
</feature>
<comment type="similarity">
    <text evidence="2">Belongs to the G-protein coupled receptor 2 family. Adhesion G-protein coupled receptor (ADGR) subfamily.</text>
</comment>
<dbReference type="InParanoid" id="K1RZC1"/>
<dbReference type="SUPFAM" id="SSF57184">
    <property type="entry name" value="Growth factor receptor domain"/>
    <property type="match status" value="1"/>
</dbReference>
<dbReference type="SMART" id="SM00202">
    <property type="entry name" value="SR"/>
    <property type="match status" value="1"/>
</dbReference>
<keyword evidence="11" id="KW-0675">Receptor</keyword>
<dbReference type="InterPro" id="IPR001879">
    <property type="entry name" value="GPCR_2_extracellular_dom"/>
</dbReference>
<dbReference type="Pfam" id="PF00002">
    <property type="entry name" value="7tm_2"/>
    <property type="match status" value="1"/>
</dbReference>
<dbReference type="InterPro" id="IPR057244">
    <property type="entry name" value="GAIN_B"/>
</dbReference>
<sequence length="1939" mass="213435">MASFWCAFSDRSCPRMYPCSNTFEHDILTDDGFRSPACRRSQFEPRCDKNIVEGWYVLHSSDGSTTLRVHRECPRQTTCGTDNPIWMNGTYPAVADGIVERQMCVRTGFGCCQDSFHVKVKNCSNFLTFKLKPVPKCNQRYCFDRNECAPLTVTNTTPINAEFTDDNLCPNGTYRKSNNNASQENRNNPCLSCPLGFVCANGKKSPCPLGFYCPPGSSKAELCRPGNYCPRGPHYPVQCKAGFYNPANASVNISACLPCPPGFYCFSKGLDSPTGPCLPGFYCSGSSTKANPDDGIMGNLCPPGHYCPRGSGQPIPCPEGFFNPTSIRSKCEICPKNLTCPEGSIYPFECNSENVSLSVECSLRPAEPTINPCSNPDGSRKYGICEDCPPGNLCKNGFNISCPAGYFCPNGTSVFICPEGFFCPAGRTSPMPCPIGTFNPYSGNGTEKACLKCTPGLFCKDKGLSVPSGPCSPGFYCNGGSVTPHPLNGHGGDICPVGHYCPEGTGLFTQCPPSTYNPSRGQSNNRSCLACPEGLTCNRSGLALPSECYANSTNITDALTDISCPEIGDYCSNNSKCLYDGTCRTNNKTWGFCECLPNYEGSFCEIDKTLLFLMENSTLNYQTVEKEVVVMEIVFGTSFLQSDVNITWYRNDLMVRNSSRVEITTDVADDYFRLYTTRLTIKSAREFYNGSAVVVASLPQLGVSVSVNVSLTVVPLPVVTVSPLSVSVQTGGAVVLTCSVQNLDPSNMAPTLEWVKDRDVLLSQQQNESMLTISNVQKDRAGQYVCRLRYSVLGVNGTRKAAADVFVYSPDDLRCKKTVDEHGIHWEVGVTGMVYYALCPENYVGNASKLCKSDGTWERTVTINCVDKDIAEANQQLDDILTNNIVDSSFVSSVVGKQMASLRNWTAQHIGTSTSGDVDRTVGLLDKVLQATDVANSKLPDNDFVNVVDNVLSEGQSKNWRDINEQTKEGSSRILSTVEEFGQQVSKGLPSGEYKNYHAKNYFMTVGHGSTQESVTFPDSPASDSTSLVLPVQSDPQGKETVYSATIYRTAYTFLPIKNELSGNGSRDTSYVNSDVLSMDIIDEREKISLNPGIVLNIEHKTETDLEKTNVSCVFWNFTLRSWSSEGCNTTKVNGHVTRCECDHLTNFAILMRPYREEEEDAILSLISLIGCSITVVLSTITFFIFMILWRYIKNDQNLVLIHLCVSISLAYLLFLVGVTRTENKVVCTVIAAFLQYFFLVEFFLMLAMGVYYFLQITVLYYSFSTANDIKARLNMKRLLPIAWVIPVFITGITIGATYTREYNQSRVCWLSTESGSLYGFVGPVLLIICINLFIICSLFRVMCATRLLAESNTKRKATTGLRSLCTLLPVLGITWVFGILSINEDLIAFQYLFAVREALLKKMRLFESQQENSKIQTKNSKRLSNVQENLKKVKNDKEKEANSTRRVTPPVRLIRYTKQLDFIDGGHDNVCFDAMLPLDVVPLRRQSLSDSTPTTPGDSVQDGAIRLVGGKNPFEGRVEIFHSGIWGTICDDRWTYKEAGVICHMLGAMRENATVKANAEYGNGVGSIWLDDVTCVGNETSIVNCSHNEWGNHDCTHAEDVGVICVPTSDSQNSTGQWLYNVDQALSIHTGTYTCGLDRCQRNLATVDVTDIPENECKAPLALNCERDKLDDVIAQIDFLTKGDINSADVDHAIKTALPKLADFVQEGISNGESLDKTVDILHKMTSLADASNVSIESAIESSVDSILEAVSTFGNVISKTVTLNSNITLSRENLDFSYVATKFKSISEILSGGSYSTNGSHWSTDGCTVTRNHENITECRCSHLTNFAILVRPYQKETGSVEALKWISIIGCCISVFFCIITIVIFLVLWRCWLSLDSGALFGFLGPVALIVLVSIVLLSNTVNLVILITLVITIYSTQLASTGTVRRKAVYVEMYR</sequence>
<comment type="caution">
    <text evidence="15">Lacks conserved residue(s) required for the propagation of feature annotation.</text>
</comment>
<dbReference type="InterPro" id="IPR007110">
    <property type="entry name" value="Ig-like_dom"/>
</dbReference>
<evidence type="ECO:0000259" key="18">
    <source>
        <dbReference type="PROSITE" id="PS50227"/>
    </source>
</evidence>
<dbReference type="PROSITE" id="PS50835">
    <property type="entry name" value="IG_LIKE"/>
    <property type="match status" value="1"/>
</dbReference>
<dbReference type="PRINTS" id="PR01694">
    <property type="entry name" value="BAIPRECURSOR"/>
</dbReference>
<evidence type="ECO:0000256" key="12">
    <source>
        <dbReference type="ARBA" id="ARBA00023180"/>
    </source>
</evidence>
<dbReference type="InterPro" id="IPR003599">
    <property type="entry name" value="Ig_sub"/>
</dbReference>
<dbReference type="PROSITE" id="PS00420">
    <property type="entry name" value="SRCR_1"/>
    <property type="match status" value="1"/>
</dbReference>
<feature type="disulfide bond" evidence="14">
    <location>
        <begin position="595"/>
        <end position="604"/>
    </location>
</feature>
<keyword evidence="14" id="KW-0245">EGF-like domain</keyword>
<dbReference type="SMART" id="SM01411">
    <property type="entry name" value="Ephrin_rec_like"/>
    <property type="match status" value="6"/>
</dbReference>
<feature type="domain" description="GAIN-B" evidence="17">
    <location>
        <begin position="993"/>
        <end position="1158"/>
    </location>
</feature>
<dbReference type="PROSITE" id="PS50227">
    <property type="entry name" value="G_PROTEIN_RECEP_F2_3"/>
    <property type="match status" value="1"/>
</dbReference>
<evidence type="ECO:0000256" key="3">
    <source>
        <dbReference type="ARBA" id="ARBA00022475"/>
    </source>
</evidence>
<dbReference type="PROSITE" id="PS00022">
    <property type="entry name" value="EGF_1"/>
    <property type="match status" value="1"/>
</dbReference>
<evidence type="ECO:0000256" key="10">
    <source>
        <dbReference type="ARBA" id="ARBA00023157"/>
    </source>
</evidence>
<dbReference type="SUPFAM" id="SSF57196">
    <property type="entry name" value="EGF/Laminin"/>
    <property type="match status" value="1"/>
</dbReference>
<dbReference type="PROSITE" id="PS50221">
    <property type="entry name" value="GAIN_B"/>
    <property type="match status" value="2"/>
</dbReference>
<feature type="domain" description="EGF-like" evidence="16">
    <location>
        <begin position="567"/>
        <end position="605"/>
    </location>
</feature>
<dbReference type="SUPFAM" id="SSF48726">
    <property type="entry name" value="Immunoglobulin"/>
    <property type="match status" value="2"/>
</dbReference>
<feature type="domain" description="Ig-like" evidence="21">
    <location>
        <begin position="717"/>
        <end position="802"/>
    </location>
</feature>
<feature type="domain" description="GAIN-B" evidence="17">
    <location>
        <begin position="1693"/>
        <end position="1839"/>
    </location>
</feature>
<dbReference type="PROSITE" id="PS50026">
    <property type="entry name" value="EGF_3"/>
    <property type="match status" value="1"/>
</dbReference>
<dbReference type="SUPFAM" id="SSF56487">
    <property type="entry name" value="SRCR-like"/>
    <property type="match status" value="1"/>
</dbReference>
<dbReference type="InterPro" id="IPR036445">
    <property type="entry name" value="GPCR_2_extracell_dom_sf"/>
</dbReference>
<dbReference type="Gene3D" id="2.60.220.50">
    <property type="match status" value="2"/>
</dbReference>
<dbReference type="PANTHER" id="PTHR12011">
    <property type="entry name" value="ADHESION G-PROTEIN COUPLED RECEPTOR"/>
    <property type="match status" value="1"/>
</dbReference>
<feature type="disulfide bond" evidence="15">
    <location>
        <begin position="1576"/>
        <end position="1586"/>
    </location>
</feature>
<comment type="subcellular location">
    <subcellularLocation>
        <location evidence="1">Cell membrane</location>
        <topology evidence="1">Multi-pass membrane protein</topology>
    </subcellularLocation>
</comment>
<evidence type="ECO:0000259" key="20">
    <source>
        <dbReference type="PROSITE" id="PS50287"/>
    </source>
</evidence>
<evidence type="ECO:0000256" key="11">
    <source>
        <dbReference type="ARBA" id="ARBA00023170"/>
    </source>
</evidence>
<evidence type="ECO:0000259" key="17">
    <source>
        <dbReference type="PROSITE" id="PS50221"/>
    </source>
</evidence>
<dbReference type="InterPro" id="IPR017981">
    <property type="entry name" value="GPCR_2-like_7TM"/>
</dbReference>
<accession>K1RZC1</accession>
<dbReference type="InterPro" id="IPR046338">
    <property type="entry name" value="GAIN_dom_sf"/>
</dbReference>
<dbReference type="EMBL" id="JH822105">
    <property type="protein sequence ID" value="EKC40356.1"/>
    <property type="molecule type" value="Genomic_DNA"/>
</dbReference>
<evidence type="ECO:0000313" key="22">
    <source>
        <dbReference type="EMBL" id="EKC40356.1"/>
    </source>
</evidence>
<dbReference type="Gene3D" id="1.20.1070.10">
    <property type="entry name" value="Rhodopsin 7-helix transmembrane proteins"/>
    <property type="match status" value="1"/>
</dbReference>
<organism evidence="22">
    <name type="scientific">Magallana gigas</name>
    <name type="common">Pacific oyster</name>
    <name type="synonym">Crassostrea gigas</name>
    <dbReference type="NCBI Taxonomy" id="29159"/>
    <lineage>
        <taxon>Eukaryota</taxon>
        <taxon>Metazoa</taxon>
        <taxon>Spiralia</taxon>
        <taxon>Lophotrochozoa</taxon>
        <taxon>Mollusca</taxon>
        <taxon>Bivalvia</taxon>
        <taxon>Autobranchia</taxon>
        <taxon>Pteriomorphia</taxon>
        <taxon>Ostreida</taxon>
        <taxon>Ostreoidea</taxon>
        <taxon>Ostreidae</taxon>
        <taxon>Magallana</taxon>
    </lineage>
</organism>
<dbReference type="InterPro" id="IPR013783">
    <property type="entry name" value="Ig-like_fold"/>
</dbReference>
<keyword evidence="10 15" id="KW-1015">Disulfide bond</keyword>
<evidence type="ECO:0000256" key="7">
    <source>
        <dbReference type="ARBA" id="ARBA00022989"/>
    </source>
</evidence>
<keyword evidence="6" id="KW-0677">Repeat</keyword>
<evidence type="ECO:0000256" key="13">
    <source>
        <dbReference type="ARBA" id="ARBA00023224"/>
    </source>
</evidence>
<evidence type="ECO:0000256" key="1">
    <source>
        <dbReference type="ARBA" id="ARBA00004651"/>
    </source>
</evidence>
<dbReference type="Pfam" id="PF16489">
    <property type="entry name" value="GAIN"/>
    <property type="match status" value="1"/>
</dbReference>
<dbReference type="SMART" id="SM00409">
    <property type="entry name" value="IG"/>
    <property type="match status" value="2"/>
</dbReference>
<keyword evidence="5" id="KW-0732">Signal</keyword>
<gene>
    <name evidence="22" type="ORF">CGI_10018684</name>
</gene>
<evidence type="ECO:0000256" key="2">
    <source>
        <dbReference type="ARBA" id="ARBA00007343"/>
    </source>
</evidence>
<evidence type="ECO:0000256" key="15">
    <source>
        <dbReference type="PROSITE-ProRule" id="PRU00196"/>
    </source>
</evidence>
<dbReference type="PROSITE" id="PS50287">
    <property type="entry name" value="SRCR_2"/>
    <property type="match status" value="1"/>
</dbReference>
<dbReference type="PRINTS" id="PR00258">
    <property type="entry name" value="SPERACTRCPTR"/>
</dbReference>
<dbReference type="HOGENOM" id="CLU_235033_0_0_1"/>
<feature type="domain" description="G-protein coupled receptors family 2 profile 2" evidence="19">
    <location>
        <begin position="1164"/>
        <end position="1403"/>
    </location>
</feature>
<protein>
    <submittedName>
        <fullName evidence="22">Latrophilin-2</fullName>
    </submittedName>
</protein>
<dbReference type="InterPro" id="IPR008077">
    <property type="entry name" value="GPCR_2_brain_angio_inhib"/>
</dbReference>
<dbReference type="PRINTS" id="PR00249">
    <property type="entry name" value="GPCRSECRETIN"/>
</dbReference>
<evidence type="ECO:0000256" key="6">
    <source>
        <dbReference type="ARBA" id="ARBA00022737"/>
    </source>
</evidence>